<keyword evidence="6" id="KW-1185">Reference proteome</keyword>
<keyword evidence="4" id="KW-0812">Transmembrane</keyword>
<proteinExistence type="inferred from homology"/>
<evidence type="ECO:0000256" key="1">
    <source>
        <dbReference type="ARBA" id="ARBA00007692"/>
    </source>
</evidence>
<keyword evidence="2" id="KW-0804">Transcription</keyword>
<dbReference type="SMART" id="SM00733">
    <property type="entry name" value="Mterf"/>
    <property type="match status" value="6"/>
</dbReference>
<keyword evidence="2" id="KW-0805">Transcription regulation</keyword>
<dbReference type="EMBL" id="QZWG01000007">
    <property type="protein sequence ID" value="RZC04554.1"/>
    <property type="molecule type" value="Genomic_DNA"/>
</dbReference>
<protein>
    <recommendedName>
        <fullName evidence="7">Transcription termination factor MTERF6, chloroplastic/mitochondrial</fullName>
    </recommendedName>
</protein>
<keyword evidence="4" id="KW-1133">Transmembrane helix</keyword>
<reference evidence="5 6" key="1">
    <citation type="submission" date="2018-09" db="EMBL/GenBank/DDBJ databases">
        <title>A high-quality reference genome of wild soybean provides a powerful tool to mine soybean genomes.</title>
        <authorList>
            <person name="Xie M."/>
            <person name="Chung C.Y.L."/>
            <person name="Li M.-W."/>
            <person name="Wong F.-L."/>
            <person name="Chan T.-F."/>
            <person name="Lam H.-M."/>
        </authorList>
    </citation>
    <scope>NUCLEOTIDE SEQUENCE [LARGE SCALE GENOMIC DNA]</scope>
    <source>
        <strain evidence="6">cv. W05</strain>
        <tissue evidence="5">Hypocotyl of etiolated seedlings</tissue>
    </source>
</reference>
<dbReference type="Gene3D" id="1.25.70.10">
    <property type="entry name" value="Transcription termination factor 3, mitochondrial"/>
    <property type="match status" value="1"/>
</dbReference>
<evidence type="ECO:0008006" key="7">
    <source>
        <dbReference type="Google" id="ProtNLM"/>
    </source>
</evidence>
<evidence type="ECO:0000256" key="4">
    <source>
        <dbReference type="SAM" id="Phobius"/>
    </source>
</evidence>
<name>A0A445K1A5_GLYSO</name>
<dbReference type="Proteomes" id="UP000289340">
    <property type="component" value="Chromosome 7"/>
</dbReference>
<dbReference type="EMBL" id="QZWG01000007">
    <property type="protein sequence ID" value="RZC04553.1"/>
    <property type="molecule type" value="Genomic_DNA"/>
</dbReference>
<dbReference type="AlphaFoldDB" id="A0A445K1A5"/>
<dbReference type="EMBL" id="QZWG01000007">
    <property type="protein sequence ID" value="RZC04552.1"/>
    <property type="molecule type" value="Genomic_DNA"/>
</dbReference>
<keyword evidence="2" id="KW-0806">Transcription termination</keyword>
<dbReference type="InterPro" id="IPR038538">
    <property type="entry name" value="MTERF_sf"/>
</dbReference>
<evidence type="ECO:0000313" key="6">
    <source>
        <dbReference type="Proteomes" id="UP000289340"/>
    </source>
</evidence>
<dbReference type="Pfam" id="PF02536">
    <property type="entry name" value="mTERF"/>
    <property type="match status" value="1"/>
</dbReference>
<dbReference type="PANTHER" id="PTHR13068">
    <property type="entry name" value="CGI-12 PROTEIN-RELATED"/>
    <property type="match status" value="1"/>
</dbReference>
<comment type="caution">
    <text evidence="5">The sequence shown here is derived from an EMBL/GenBank/DDBJ whole genome shotgun (WGS) entry which is preliminary data.</text>
</comment>
<keyword evidence="4" id="KW-0472">Membrane</keyword>
<dbReference type="GO" id="GO:0003676">
    <property type="term" value="F:nucleic acid binding"/>
    <property type="evidence" value="ECO:0007669"/>
    <property type="project" value="InterPro"/>
</dbReference>
<feature type="transmembrane region" description="Helical" evidence="4">
    <location>
        <begin position="7"/>
        <end position="27"/>
    </location>
</feature>
<comment type="similarity">
    <text evidence="1">Belongs to the mTERF family.</text>
</comment>
<keyword evidence="3" id="KW-0809">Transit peptide</keyword>
<accession>A0A445K1A5</accession>
<dbReference type="PANTHER" id="PTHR13068:SF224">
    <property type="entry name" value="TRANSCRIPTION TERMINATION FACTOR FAMILY PROTEIN"/>
    <property type="match status" value="1"/>
</dbReference>
<evidence type="ECO:0000256" key="3">
    <source>
        <dbReference type="ARBA" id="ARBA00022946"/>
    </source>
</evidence>
<organism evidence="5 6">
    <name type="scientific">Glycine soja</name>
    <name type="common">Wild soybean</name>
    <dbReference type="NCBI Taxonomy" id="3848"/>
    <lineage>
        <taxon>Eukaryota</taxon>
        <taxon>Viridiplantae</taxon>
        <taxon>Streptophyta</taxon>
        <taxon>Embryophyta</taxon>
        <taxon>Tracheophyta</taxon>
        <taxon>Spermatophyta</taxon>
        <taxon>Magnoliopsida</taxon>
        <taxon>eudicotyledons</taxon>
        <taxon>Gunneridae</taxon>
        <taxon>Pentapetalae</taxon>
        <taxon>rosids</taxon>
        <taxon>fabids</taxon>
        <taxon>Fabales</taxon>
        <taxon>Fabaceae</taxon>
        <taxon>Papilionoideae</taxon>
        <taxon>50 kb inversion clade</taxon>
        <taxon>NPAAA clade</taxon>
        <taxon>indigoferoid/millettioid clade</taxon>
        <taxon>Phaseoleae</taxon>
        <taxon>Glycine</taxon>
        <taxon>Glycine subgen. Soja</taxon>
    </lineage>
</organism>
<sequence>MICHKAHFYWEILFSLPNLLFTLLILWCHPHPSSSNASMLNWHKHSHRALLHLKTSAPRSQHQHHPLIKFCSTISDSFTVSYLITRFGFSPETALSISRKFRLDSPHRPDSVLAFLATHGFSPFQIRQVIQGQHTILLCDPNNLILPKFQFLRSKGASTSHIIRIATASPTFLSRSLDSHIVPAYQFLRTFLVSDELIIRCLSRDSSVFFSDDPRFPLTAEFLLDNGFTRSAVARLLHMCPSVLCSRDLPDTVHALKQLGFDTSAPNFSAALVAKSTVNKTNWGESVRVFKKWGWSQEHVLMAFKKHPSCMLTEPDEIDAVFSYWVKELGGSSLELVKYPVIFRLSLKKWIAPRASVVRFLAAQGLLERSGNMVTLFIMSEKRFLDTFVKRYEKHSSQLLKMYKESVNMNVANSKENKKKTCL</sequence>
<dbReference type="FunFam" id="1.25.70.10:FF:000001">
    <property type="entry name" value="Mitochondrial transcription termination factor-like"/>
    <property type="match status" value="1"/>
</dbReference>
<dbReference type="GO" id="GO:0006353">
    <property type="term" value="P:DNA-templated transcription termination"/>
    <property type="evidence" value="ECO:0007669"/>
    <property type="project" value="UniProtKB-KW"/>
</dbReference>
<evidence type="ECO:0000256" key="2">
    <source>
        <dbReference type="ARBA" id="ARBA00022472"/>
    </source>
</evidence>
<dbReference type="InterPro" id="IPR003690">
    <property type="entry name" value="MTERF"/>
</dbReference>
<evidence type="ECO:0000313" key="5">
    <source>
        <dbReference type="EMBL" id="RZC04554.1"/>
    </source>
</evidence>
<gene>
    <name evidence="5" type="ORF">D0Y65_018926</name>
</gene>